<comment type="similarity">
    <text evidence="2 6">Belongs to the AlaDH/PNT family.</text>
</comment>
<keyword evidence="4 6" id="KW-0560">Oxidoreductase</keyword>
<feature type="active site" description="Proton donor/acceptor" evidence="7">
    <location>
        <position position="268"/>
    </location>
</feature>
<evidence type="ECO:0000256" key="1">
    <source>
        <dbReference type="ARBA" id="ARBA00005206"/>
    </source>
</evidence>
<comment type="pathway">
    <text evidence="1">Amino-acid degradation; L-alanine degradation via dehydrogenase pathway; NH(3) and pyruvate from L-alanine: step 1/1.</text>
</comment>
<comment type="catalytic activity">
    <reaction evidence="6">
        <text>L-alanine + NAD(+) + H2O = pyruvate + NH4(+) + NADH + H(+)</text>
        <dbReference type="Rhea" id="RHEA:18405"/>
        <dbReference type="ChEBI" id="CHEBI:15361"/>
        <dbReference type="ChEBI" id="CHEBI:15377"/>
        <dbReference type="ChEBI" id="CHEBI:15378"/>
        <dbReference type="ChEBI" id="CHEBI:28938"/>
        <dbReference type="ChEBI" id="CHEBI:57540"/>
        <dbReference type="ChEBI" id="CHEBI:57945"/>
        <dbReference type="ChEBI" id="CHEBI:57972"/>
        <dbReference type="EC" id="1.4.1.1"/>
    </reaction>
</comment>
<feature type="binding site" evidence="9">
    <location>
        <position position="218"/>
    </location>
    <ligand>
        <name>NAD(+)</name>
        <dbReference type="ChEBI" id="CHEBI:57540"/>
    </ligand>
</feature>
<gene>
    <name evidence="12" type="primary">ald</name>
    <name evidence="12" type="ORF">H1P_440020</name>
</gene>
<evidence type="ECO:0000256" key="7">
    <source>
        <dbReference type="PIRSR" id="PIRSR000183-1"/>
    </source>
</evidence>
<feature type="binding site" evidence="8">
    <location>
        <position position="74"/>
    </location>
    <ligand>
        <name>substrate</name>
    </ligand>
</feature>
<evidence type="ECO:0000313" key="12">
    <source>
        <dbReference type="EMBL" id="VEP16362.1"/>
    </source>
</evidence>
<keyword evidence="13" id="KW-1185">Reference proteome</keyword>
<feature type="domain" description="Alanine dehydrogenase/pyridine nucleotide transhydrogenase N-terminal" evidence="11">
    <location>
        <begin position="4"/>
        <end position="135"/>
    </location>
</feature>
<dbReference type="InterPro" id="IPR036291">
    <property type="entry name" value="NAD(P)-bd_dom_sf"/>
</dbReference>
<evidence type="ECO:0000256" key="9">
    <source>
        <dbReference type="PIRSR" id="PIRSR000183-3"/>
    </source>
</evidence>
<feature type="domain" description="Alanine dehydrogenase/pyridine nucleotide transhydrogenase NAD(H)-binding" evidence="10">
    <location>
        <begin position="147"/>
        <end position="295"/>
    </location>
</feature>
<evidence type="ECO:0000256" key="6">
    <source>
        <dbReference type="PIRNR" id="PIRNR000183"/>
    </source>
</evidence>
<dbReference type="InterPro" id="IPR007886">
    <property type="entry name" value="AlaDH/PNT_N"/>
</dbReference>
<organism evidence="12 13">
    <name type="scientific">Hyella patelloides LEGE 07179</name>
    <dbReference type="NCBI Taxonomy" id="945734"/>
    <lineage>
        <taxon>Bacteria</taxon>
        <taxon>Bacillati</taxon>
        <taxon>Cyanobacteriota</taxon>
        <taxon>Cyanophyceae</taxon>
        <taxon>Pleurocapsales</taxon>
        <taxon>Hyellaceae</taxon>
        <taxon>Hyella</taxon>
    </lineage>
</organism>
<dbReference type="GO" id="GO:0042853">
    <property type="term" value="P:L-alanine catabolic process"/>
    <property type="evidence" value="ECO:0007669"/>
    <property type="project" value="InterPro"/>
</dbReference>
<dbReference type="FunFam" id="3.40.50.720:FF:000049">
    <property type="entry name" value="Alanine dehydrogenase"/>
    <property type="match status" value="1"/>
</dbReference>
<dbReference type="PANTHER" id="PTHR42795">
    <property type="entry name" value="ALANINE DEHYDROGENASE"/>
    <property type="match status" value="1"/>
</dbReference>
<evidence type="ECO:0000313" key="13">
    <source>
        <dbReference type="Proteomes" id="UP000320055"/>
    </source>
</evidence>
<dbReference type="SMART" id="SM01002">
    <property type="entry name" value="AlaDh_PNT_C"/>
    <property type="match status" value="1"/>
</dbReference>
<sequence length="369" mass="39416">MEIGVPKETKDQEFRVGLSPASVRVLTDRGHSVSVETKAGVGSGFSDADYQQAGATIVPEAKDAWNREMVVKVKEPLKSEYQFIRKGQLLFTYLHLAANKTLTEYLINSGADAIAYETVELNRTLPLLMPMSVIAGRLSVQFGARFLERQQGGRGVLLGGIPGVSPGKVTILGGGVVGTEAAKIAVGMGAKVQIFDINVERLSYLETLFGSRVELLYSTSAAIETAVPDADLLIGAVLIPGRNAPTLVNRDLVAKMRPGSVIVDVAVDQGGCIETLHPTSHTQPTYVESGVVHYGVPNMPGAVPWTATQALNNSTLPYVIKLADLGMKALDSDPALAMGLNVSNYQLVHPVVKEVFKDLVARTAEFSMT</sequence>
<dbReference type="SMART" id="SM01003">
    <property type="entry name" value="AlaDh_PNT_N"/>
    <property type="match status" value="1"/>
</dbReference>
<dbReference type="AlphaFoldDB" id="A0A563VY36"/>
<reference evidence="12 13" key="1">
    <citation type="submission" date="2019-01" db="EMBL/GenBank/DDBJ databases">
        <authorList>
            <person name="Brito A."/>
        </authorList>
    </citation>
    <scope>NUCLEOTIDE SEQUENCE [LARGE SCALE GENOMIC DNA]</scope>
    <source>
        <strain evidence="12">1</strain>
    </source>
</reference>
<protein>
    <recommendedName>
        <fullName evidence="3 6">Alanine dehydrogenase</fullName>
        <ecNumber evidence="3 6">1.4.1.1</ecNumber>
    </recommendedName>
</protein>
<dbReference type="GO" id="GO:0000166">
    <property type="term" value="F:nucleotide binding"/>
    <property type="evidence" value="ECO:0007669"/>
    <property type="project" value="UniProtKB-KW"/>
</dbReference>
<feature type="binding site" evidence="9">
    <location>
        <position position="132"/>
    </location>
    <ligand>
        <name>NAD(+)</name>
        <dbReference type="ChEBI" id="CHEBI:57540"/>
    </ligand>
</feature>
<dbReference type="OrthoDB" id="9804592at2"/>
<dbReference type="SUPFAM" id="SSF52283">
    <property type="entry name" value="Formate/glycerate dehydrogenase catalytic domain-like"/>
    <property type="match status" value="1"/>
</dbReference>
<dbReference type="PROSITE" id="PS00837">
    <property type="entry name" value="ALADH_PNT_2"/>
    <property type="match status" value="1"/>
</dbReference>
<dbReference type="GO" id="GO:0000286">
    <property type="term" value="F:alanine dehydrogenase activity"/>
    <property type="evidence" value="ECO:0007669"/>
    <property type="project" value="UniProtKB-UniRule"/>
</dbReference>
<evidence type="ECO:0000259" key="11">
    <source>
        <dbReference type="SMART" id="SM01003"/>
    </source>
</evidence>
<feature type="binding site" evidence="9">
    <location>
        <begin position="296"/>
        <end position="299"/>
    </location>
    <ligand>
        <name>NAD(+)</name>
        <dbReference type="ChEBI" id="CHEBI:57540"/>
    </ligand>
</feature>
<dbReference type="SUPFAM" id="SSF51735">
    <property type="entry name" value="NAD(P)-binding Rossmann-fold domains"/>
    <property type="match status" value="1"/>
</dbReference>
<accession>A0A563VY36</accession>
<dbReference type="PANTHER" id="PTHR42795:SF1">
    <property type="entry name" value="ALANINE DEHYDROGENASE"/>
    <property type="match status" value="1"/>
</dbReference>
<evidence type="ECO:0000256" key="4">
    <source>
        <dbReference type="ARBA" id="ARBA00023002"/>
    </source>
</evidence>
<dbReference type="Proteomes" id="UP000320055">
    <property type="component" value="Unassembled WGS sequence"/>
</dbReference>
<evidence type="ECO:0000256" key="2">
    <source>
        <dbReference type="ARBA" id="ARBA00005689"/>
    </source>
</evidence>
<dbReference type="CDD" id="cd05305">
    <property type="entry name" value="L-AlaDH"/>
    <property type="match status" value="1"/>
</dbReference>
<evidence type="ECO:0000256" key="5">
    <source>
        <dbReference type="ARBA" id="ARBA00023027"/>
    </source>
</evidence>
<proteinExistence type="inferred from homology"/>
<dbReference type="Pfam" id="PF05222">
    <property type="entry name" value="AlaDh_PNT_N"/>
    <property type="match status" value="1"/>
</dbReference>
<dbReference type="NCBIfam" id="TIGR00518">
    <property type="entry name" value="alaDH"/>
    <property type="match status" value="1"/>
</dbReference>
<dbReference type="EC" id="1.4.1.1" evidence="3 6"/>
<dbReference type="Gene3D" id="3.40.50.720">
    <property type="entry name" value="NAD(P)-binding Rossmann-like Domain"/>
    <property type="match status" value="2"/>
</dbReference>
<dbReference type="PIRSF" id="PIRSF000183">
    <property type="entry name" value="Alanine_dh"/>
    <property type="match status" value="1"/>
</dbReference>
<dbReference type="GO" id="GO:0005886">
    <property type="term" value="C:plasma membrane"/>
    <property type="evidence" value="ECO:0007669"/>
    <property type="project" value="TreeGrafter"/>
</dbReference>
<evidence type="ECO:0000256" key="3">
    <source>
        <dbReference type="ARBA" id="ARBA00012897"/>
    </source>
</evidence>
<feature type="active site" description="Proton donor/acceptor" evidence="7">
    <location>
        <position position="95"/>
    </location>
</feature>
<dbReference type="InterPro" id="IPR008141">
    <property type="entry name" value="Ala_DH"/>
</dbReference>
<evidence type="ECO:0000259" key="10">
    <source>
        <dbReference type="SMART" id="SM01002"/>
    </source>
</evidence>
<feature type="binding site" evidence="9">
    <location>
        <position position="201"/>
    </location>
    <ligand>
        <name>NAD(+)</name>
        <dbReference type="ChEBI" id="CHEBI:57540"/>
    </ligand>
</feature>
<keyword evidence="9" id="KW-0547">Nucleotide-binding</keyword>
<feature type="binding site" evidence="8">
    <location>
        <position position="15"/>
    </location>
    <ligand>
        <name>substrate</name>
    </ligand>
</feature>
<evidence type="ECO:0000256" key="8">
    <source>
        <dbReference type="PIRSR" id="PIRSR000183-2"/>
    </source>
</evidence>
<dbReference type="InterPro" id="IPR008143">
    <property type="entry name" value="Ala_DH/PNT_CS2"/>
</dbReference>
<dbReference type="InterPro" id="IPR007698">
    <property type="entry name" value="AlaDH/PNT_NAD(H)-bd"/>
</dbReference>
<feature type="binding site" evidence="9">
    <location>
        <position position="196"/>
    </location>
    <ligand>
        <name>NAD(+)</name>
        <dbReference type="ChEBI" id="CHEBI:57540"/>
    </ligand>
</feature>
<feature type="binding site" evidence="9">
    <location>
        <begin position="237"/>
        <end position="238"/>
    </location>
    <ligand>
        <name>NAD(+)</name>
        <dbReference type="ChEBI" id="CHEBI:57540"/>
    </ligand>
</feature>
<keyword evidence="5 6" id="KW-0520">NAD</keyword>
<dbReference type="Pfam" id="PF01262">
    <property type="entry name" value="AlaDh_PNT_C"/>
    <property type="match status" value="1"/>
</dbReference>
<name>A0A563VY36_9CYAN</name>
<feature type="binding site" evidence="9">
    <location>
        <begin position="265"/>
        <end position="268"/>
    </location>
    <ligand>
        <name>NAD(+)</name>
        <dbReference type="ChEBI" id="CHEBI:57540"/>
    </ligand>
</feature>
<dbReference type="RefSeq" id="WP_144866139.1">
    <property type="nucleotide sequence ID" value="NZ_LR213804.1"/>
</dbReference>
<dbReference type="EMBL" id="CAACVJ010000379">
    <property type="protein sequence ID" value="VEP16362.1"/>
    <property type="molecule type" value="Genomic_DNA"/>
</dbReference>